<organism evidence="8 9">
    <name type="scientific">Monascus purpureus</name>
    <name type="common">Red mold</name>
    <name type="synonym">Monascus anka</name>
    <dbReference type="NCBI Taxonomy" id="5098"/>
    <lineage>
        <taxon>Eukaryota</taxon>
        <taxon>Fungi</taxon>
        <taxon>Dikarya</taxon>
        <taxon>Ascomycota</taxon>
        <taxon>Pezizomycotina</taxon>
        <taxon>Eurotiomycetes</taxon>
        <taxon>Eurotiomycetidae</taxon>
        <taxon>Eurotiales</taxon>
        <taxon>Aspergillaceae</taxon>
        <taxon>Monascus</taxon>
    </lineage>
</organism>
<evidence type="ECO:0000313" key="9">
    <source>
        <dbReference type="Proteomes" id="UP000319663"/>
    </source>
</evidence>
<dbReference type="Proteomes" id="UP000319663">
    <property type="component" value="Unassembled WGS sequence"/>
</dbReference>
<feature type="transmembrane region" description="Helical" evidence="7">
    <location>
        <begin position="391"/>
        <end position="411"/>
    </location>
</feature>
<comment type="caution">
    <text evidence="8">The sequence shown here is derived from an EMBL/GenBank/DDBJ whole genome shotgun (WGS) entry which is preliminary data.</text>
</comment>
<dbReference type="FunFam" id="1.20.1250.20:FF:000399">
    <property type="entry name" value="MFS general substrate transporter"/>
    <property type="match status" value="1"/>
</dbReference>
<comment type="subcellular location">
    <subcellularLocation>
        <location evidence="1">Membrane</location>
        <topology evidence="1">Multi-pass membrane protein</topology>
    </subcellularLocation>
</comment>
<keyword evidence="9" id="KW-1185">Reference proteome</keyword>
<reference evidence="8 9" key="1">
    <citation type="submission" date="2019-06" db="EMBL/GenBank/DDBJ databases">
        <title>Wine fermentation using esterase from Monascus purpureus.</title>
        <authorList>
            <person name="Geng C."/>
            <person name="Zhang Y."/>
        </authorList>
    </citation>
    <scope>NUCLEOTIDE SEQUENCE [LARGE SCALE GENOMIC DNA]</scope>
    <source>
        <strain evidence="8">HQ1</strain>
    </source>
</reference>
<evidence type="ECO:0000256" key="1">
    <source>
        <dbReference type="ARBA" id="ARBA00004141"/>
    </source>
</evidence>
<evidence type="ECO:0000313" key="8">
    <source>
        <dbReference type="EMBL" id="TQB74100.1"/>
    </source>
</evidence>
<feature type="transmembrane region" description="Helical" evidence="7">
    <location>
        <begin position="54"/>
        <end position="72"/>
    </location>
</feature>
<dbReference type="GO" id="GO:0005886">
    <property type="term" value="C:plasma membrane"/>
    <property type="evidence" value="ECO:0007669"/>
    <property type="project" value="TreeGrafter"/>
</dbReference>
<feature type="transmembrane region" description="Helical" evidence="7">
    <location>
        <begin position="219"/>
        <end position="241"/>
    </location>
</feature>
<feature type="transmembrane region" description="Helical" evidence="7">
    <location>
        <begin position="323"/>
        <end position="340"/>
    </location>
</feature>
<dbReference type="InterPro" id="IPR011701">
    <property type="entry name" value="MFS"/>
</dbReference>
<feature type="transmembrane region" description="Helical" evidence="7">
    <location>
        <begin position="155"/>
        <end position="177"/>
    </location>
</feature>
<dbReference type="STRING" id="5098.A0A507QZA4"/>
<dbReference type="AlphaFoldDB" id="A0A507QZA4"/>
<dbReference type="GO" id="GO:0015295">
    <property type="term" value="F:solute:proton symporter activity"/>
    <property type="evidence" value="ECO:0007669"/>
    <property type="project" value="TreeGrafter"/>
</dbReference>
<feature type="transmembrane region" description="Helical" evidence="7">
    <location>
        <begin position="452"/>
        <end position="477"/>
    </location>
</feature>
<dbReference type="GO" id="GO:0015225">
    <property type="term" value="F:biotin transmembrane transporter activity"/>
    <property type="evidence" value="ECO:0007669"/>
    <property type="project" value="TreeGrafter"/>
</dbReference>
<evidence type="ECO:0008006" key="10">
    <source>
        <dbReference type="Google" id="ProtNLM"/>
    </source>
</evidence>
<dbReference type="GO" id="GO:1901604">
    <property type="term" value="F:dethiobiotin transmembrane transporter activity"/>
    <property type="evidence" value="ECO:0007669"/>
    <property type="project" value="TreeGrafter"/>
</dbReference>
<dbReference type="Gene3D" id="1.20.1250.20">
    <property type="entry name" value="MFS general substrate transporter like domains"/>
    <property type="match status" value="2"/>
</dbReference>
<feature type="transmembrane region" description="Helical" evidence="7">
    <location>
        <begin position="417"/>
        <end position="440"/>
    </location>
</feature>
<feature type="transmembrane region" description="Helical" evidence="7">
    <location>
        <begin position="360"/>
        <end position="379"/>
    </location>
</feature>
<dbReference type="GO" id="GO:1905135">
    <property type="term" value="P:biotin import across plasma membrane"/>
    <property type="evidence" value="ECO:0007669"/>
    <property type="project" value="TreeGrafter"/>
</dbReference>
<evidence type="ECO:0000256" key="2">
    <source>
        <dbReference type="ARBA" id="ARBA00022448"/>
    </source>
</evidence>
<dbReference type="SUPFAM" id="SSF103473">
    <property type="entry name" value="MFS general substrate transporter"/>
    <property type="match status" value="1"/>
</dbReference>
<keyword evidence="2" id="KW-0813">Transport</keyword>
<gene>
    <name evidence="8" type="ORF">MPDQ_005157</name>
</gene>
<feature type="transmembrane region" description="Helical" evidence="7">
    <location>
        <begin position="189"/>
        <end position="207"/>
    </location>
</feature>
<evidence type="ECO:0000256" key="7">
    <source>
        <dbReference type="SAM" id="Phobius"/>
    </source>
</evidence>
<evidence type="ECO:0000256" key="5">
    <source>
        <dbReference type="ARBA" id="ARBA00023136"/>
    </source>
</evidence>
<dbReference type="InterPro" id="IPR036259">
    <property type="entry name" value="MFS_trans_sf"/>
</dbReference>
<feature type="transmembrane region" description="Helical" evidence="7">
    <location>
        <begin position="497"/>
        <end position="517"/>
    </location>
</feature>
<protein>
    <recommendedName>
        <fullName evidence="10">Major facilitator superfamily (MFS) profile domain-containing protein</fullName>
    </recommendedName>
</protein>
<dbReference type="PANTHER" id="PTHR43791">
    <property type="entry name" value="PERMEASE-RELATED"/>
    <property type="match status" value="1"/>
</dbReference>
<evidence type="ECO:0000256" key="4">
    <source>
        <dbReference type="ARBA" id="ARBA00022989"/>
    </source>
</evidence>
<feature type="region of interest" description="Disordered" evidence="6">
    <location>
        <begin position="1"/>
        <end position="20"/>
    </location>
</feature>
<dbReference type="FunFam" id="1.20.1250.20:FF:000278">
    <property type="entry name" value="Putative MFS transporter"/>
    <property type="match status" value="1"/>
</dbReference>
<evidence type="ECO:0000256" key="3">
    <source>
        <dbReference type="ARBA" id="ARBA00022692"/>
    </source>
</evidence>
<feature type="transmembrane region" description="Helical" evidence="7">
    <location>
        <begin position="92"/>
        <end position="111"/>
    </location>
</feature>
<dbReference type="PANTHER" id="PTHR43791:SF33">
    <property type="entry name" value="VITAMIN H TRANSPORTER 1"/>
    <property type="match status" value="1"/>
</dbReference>
<sequence>MSTDTMHDQTVKDEPSKAIQERIYTRRENHEAETGAEPDEASINRVYRKLDLRIIPAFWVLYFLCSAIRSNVGLAQTMNANVHHDLGSVLHLTPHQVSTGLALFYVCYVVFDLPSNLAMLRLSPHVWMSRIVVSVGVIGACMAAMRAAWSFYLLRLLLGIVIAGMWPGMTYYLSLFYPPSQMGKRTGQYYTAAQVSAAVVGLVSAGFQKMDGERGLVGFRWMFLVYGVVTVIIGVGLLWWLPDRPVPPASFQQQHGQDGEEEEEEGKRSRGKYIYFLRKFWPKSPPALAGRDAEIHYHDLRRVYHRSRWTFSDLLAVFADWRLWPLVIMYFGVVGVGIGVQSYSTVIIKATDSSLTGVELSLLSAPIWIMDLIAILLITPLSDRFHHNRPLFFTIPVLIQITGLLLTTYAGTESNPWPRYGGLLIVGFGLGPTVPITMTWTTEIFQPRHGEVGVAAASAVVSGLGNLGSILTTYALYSGWESDYLAPGRRKYRKSNLVMVGILGGSVLAALIMGVLVRVFDHAPAHTNDNNTNTDDNGNDVDGAAKRLASQRGFSRRKM</sequence>
<proteinExistence type="predicted"/>
<dbReference type="EMBL" id="VIFY01000035">
    <property type="protein sequence ID" value="TQB74100.1"/>
    <property type="molecule type" value="Genomic_DNA"/>
</dbReference>
<keyword evidence="3 7" id="KW-0812">Transmembrane</keyword>
<keyword evidence="5 7" id="KW-0472">Membrane</keyword>
<name>A0A507QZA4_MONPU</name>
<keyword evidence="4 7" id="KW-1133">Transmembrane helix</keyword>
<accession>A0A507QZA4</accession>
<evidence type="ECO:0000256" key="6">
    <source>
        <dbReference type="SAM" id="MobiDB-lite"/>
    </source>
</evidence>
<dbReference type="Pfam" id="PF07690">
    <property type="entry name" value="MFS_1"/>
    <property type="match status" value="1"/>
</dbReference>